<feature type="coiled-coil region" evidence="2">
    <location>
        <begin position="362"/>
        <end position="503"/>
    </location>
</feature>
<evidence type="ECO:0000256" key="2">
    <source>
        <dbReference type="SAM" id="Coils"/>
    </source>
</evidence>
<feature type="coiled-coil region" evidence="2">
    <location>
        <begin position="86"/>
        <end position="215"/>
    </location>
</feature>
<keyword evidence="5" id="KW-1185">Reference proteome</keyword>
<gene>
    <name evidence="4" type="primary">ccdc146</name>
</gene>
<dbReference type="PANTHER" id="PTHR32083:SF34">
    <property type="entry name" value="COILED-COIL DOMAIN-CONTAINING PROTEIN 146"/>
    <property type="match status" value="1"/>
</dbReference>
<evidence type="ECO:0000256" key="3">
    <source>
        <dbReference type="SAM" id="MobiDB-lite"/>
    </source>
</evidence>
<feature type="coiled-coil region" evidence="2">
    <location>
        <begin position="592"/>
        <end position="619"/>
    </location>
</feature>
<reference evidence="4" key="2">
    <citation type="submission" date="2025-08" db="UniProtKB">
        <authorList>
            <consortium name="Ensembl"/>
        </authorList>
    </citation>
    <scope>IDENTIFICATION</scope>
</reference>
<feature type="coiled-coil region" evidence="2">
    <location>
        <begin position="704"/>
        <end position="780"/>
    </location>
</feature>
<organism evidence="4 5">
    <name type="scientific">Myripristis murdjan</name>
    <name type="common">pinecone soldierfish</name>
    <dbReference type="NCBI Taxonomy" id="586833"/>
    <lineage>
        <taxon>Eukaryota</taxon>
        <taxon>Metazoa</taxon>
        <taxon>Chordata</taxon>
        <taxon>Craniata</taxon>
        <taxon>Vertebrata</taxon>
        <taxon>Euteleostomi</taxon>
        <taxon>Actinopterygii</taxon>
        <taxon>Neopterygii</taxon>
        <taxon>Teleostei</taxon>
        <taxon>Neoteleostei</taxon>
        <taxon>Acanthomorphata</taxon>
        <taxon>Holocentriformes</taxon>
        <taxon>Holocentridae</taxon>
        <taxon>Myripristis</taxon>
    </lineage>
</organism>
<accession>A0A667Y3J7</accession>
<feature type="compositionally biased region" description="Basic and acidic residues" evidence="3">
    <location>
        <begin position="880"/>
        <end position="890"/>
    </location>
</feature>
<dbReference type="AlphaFoldDB" id="A0A667Y3J7"/>
<proteinExistence type="predicted"/>
<dbReference type="PANTHER" id="PTHR32083">
    <property type="entry name" value="CILIA AND FLAGELLA-ASSOCIATED PROTEIN 58-RELATED"/>
    <property type="match status" value="1"/>
</dbReference>
<evidence type="ECO:0000256" key="1">
    <source>
        <dbReference type="ARBA" id="ARBA00023054"/>
    </source>
</evidence>
<feature type="region of interest" description="Disordered" evidence="3">
    <location>
        <begin position="1"/>
        <end position="52"/>
    </location>
</feature>
<dbReference type="GeneTree" id="ENSGT00530000063534"/>
<protein>
    <recommendedName>
        <fullName evidence="6">Coiled-coil domain containing 146</fullName>
    </recommendedName>
</protein>
<feature type="region of interest" description="Disordered" evidence="3">
    <location>
        <begin position="856"/>
        <end position="903"/>
    </location>
</feature>
<reference evidence="4" key="3">
    <citation type="submission" date="2025-09" db="UniProtKB">
        <authorList>
            <consortium name="Ensembl"/>
        </authorList>
    </citation>
    <scope>IDENTIFICATION</scope>
</reference>
<dbReference type="GO" id="GO:0005856">
    <property type="term" value="C:cytoskeleton"/>
    <property type="evidence" value="ECO:0007669"/>
    <property type="project" value="TreeGrafter"/>
</dbReference>
<evidence type="ECO:0000313" key="5">
    <source>
        <dbReference type="Proteomes" id="UP000472263"/>
    </source>
</evidence>
<dbReference type="InParanoid" id="A0A667Y3J7"/>
<evidence type="ECO:0000313" key="4">
    <source>
        <dbReference type="Ensembl" id="ENSMMDP00005016046.1"/>
    </source>
</evidence>
<dbReference type="Ensembl" id="ENSMMDT00005016471.1">
    <property type="protein sequence ID" value="ENSMMDP00005016046.1"/>
    <property type="gene ID" value="ENSMMDG00005008142.1"/>
</dbReference>
<feature type="coiled-coil region" evidence="2">
    <location>
        <begin position="258"/>
        <end position="306"/>
    </location>
</feature>
<name>A0A667Y3J7_9TELE</name>
<dbReference type="Proteomes" id="UP000472263">
    <property type="component" value="Chromosome 23"/>
</dbReference>
<reference evidence="4" key="1">
    <citation type="submission" date="2019-06" db="EMBL/GenBank/DDBJ databases">
        <authorList>
            <consortium name="Wellcome Sanger Institute Data Sharing"/>
        </authorList>
    </citation>
    <scope>NUCLEOTIDE SEQUENCE [LARGE SCALE GENOMIC DNA]</scope>
</reference>
<keyword evidence="1 2" id="KW-0175">Coiled coil</keyword>
<evidence type="ECO:0008006" key="6">
    <source>
        <dbReference type="Google" id="ProtNLM"/>
    </source>
</evidence>
<sequence>MSQSEDQWSCRPPSTGEVELEEQEEKVKRIEEDTPLVAMAPDASFPEERPSTTDIYDFSPAFQCLNELLSSGKLSMTKGEKLKASYKQMQDVLKRSELNVQQLERNCAELRREQAAKESGEKQASLEVAKKVVSVLKQQLQQASSKLRTVSDIKSEAERQVERLQKEKKQLESRRELAMQPKPEELGIRALKDKHEELKTEVAQTHLTVRGLQEELETCEMQVLEGQKALEDNKKIIESKQVELVQLARVHGQLLRGNKELSHQKVDKMKELEALNEVVSERSLQLKEAEEHISALKVEHKEAMKKQGRLRGQMVSDMTHRQLLKETEAQQEAMNTLMGDRGLLEMKLENIMTDRELLSESKSRQLRELKRVTQALERMEGAQKLANEKREQMQLTHNKMKDQIDACSSEAMALLQREMELQKEKEALKASMQKKCFITEVENQKSQYDSTMLELQKETSQLKDEVHNLKSLTQVRAAEKLSMENEQRRLQKMLQLIQHEQLQKDLDIKQYNTHSAVLKTRLSKWTKACDRMITKRDEYSNLSQLASEQASESTCELQVLKNEYEILCQTAIDKERSLAEGYEKLRCSHIIGDRLHEDISEVKRELLQLREQDKDYEMRLSKLKTTINAQEKTQLELTERCKADDQSRNDLHNQLLERGDEMCRLNEKVTILENSIAKHSMEVDKDKGQLQLAVMEEERQIDLKRKEQIAIKEVEGQIATLQTELLNARGQNQELENAFEGKIWEIQGLEPSNVELLDKIEQLEIKVAQCERQVLEQYHRLDQMNRLIQPIQEENDKWERLEQAKKLNKLQSDINKNDCHIKAALAQINILKADNLSLEKDIEEKKQQVELHKERLQQGLPPCPEMEEERRKVLRNKERRQRDKQERERVNTNTHTHRLLVRN</sequence>